<name>A0A3B0M0T1_9GAMM</name>
<protein>
    <submittedName>
        <fullName evidence="1">Uncharacterized protein</fullName>
    </submittedName>
</protein>
<gene>
    <name evidence="1" type="ORF">ARTV_2546</name>
</gene>
<proteinExistence type="predicted"/>
<evidence type="ECO:0000313" key="1">
    <source>
        <dbReference type="EMBL" id="SSW96232.1"/>
    </source>
</evidence>
<dbReference type="AlphaFoldDB" id="A0A3B0M0T1"/>
<dbReference type="EMBL" id="UFQR01000011">
    <property type="protein sequence ID" value="SSW96232.1"/>
    <property type="molecule type" value="Genomic_DNA"/>
</dbReference>
<accession>A0A3B0M0T1</accession>
<sequence>MALMPQETRNYIPKVLSNMPGVGGNSVAQETNIYVQGAVDPHATANAIADKQTGVNARLIGQLTQRAY</sequence>
<reference evidence="1" key="1">
    <citation type="submission" date="2018-04" db="EMBL/GenBank/DDBJ databases">
        <authorList>
            <person name="Go L.Y."/>
            <person name="Mitchell J.A."/>
        </authorList>
    </citation>
    <scope>NUCLEOTIDE SEQUENCE</scope>
    <source>
        <strain evidence="1">ARTV</strain>
    </source>
</reference>
<organism evidence="1">
    <name type="scientific">Arsenophonus endosymbiont of Trialeurodes vaporariorum</name>
    <dbReference type="NCBI Taxonomy" id="235567"/>
    <lineage>
        <taxon>Bacteria</taxon>
        <taxon>Pseudomonadati</taxon>
        <taxon>Pseudomonadota</taxon>
        <taxon>Gammaproteobacteria</taxon>
        <taxon>Enterobacterales</taxon>
        <taxon>Morganellaceae</taxon>
        <taxon>Arsenophonus</taxon>
    </lineage>
</organism>